<accession>A0AAD5K858</accession>
<dbReference type="EMBL" id="JAIXMP010000004">
    <property type="protein sequence ID" value="KAI9274295.1"/>
    <property type="molecule type" value="Genomic_DNA"/>
</dbReference>
<reference evidence="1" key="2">
    <citation type="submission" date="2023-02" db="EMBL/GenBank/DDBJ databases">
        <authorList>
            <consortium name="DOE Joint Genome Institute"/>
            <person name="Mondo S.J."/>
            <person name="Chang Y."/>
            <person name="Wang Y."/>
            <person name="Ahrendt S."/>
            <person name="Andreopoulos W."/>
            <person name="Barry K."/>
            <person name="Beard J."/>
            <person name="Benny G.L."/>
            <person name="Blankenship S."/>
            <person name="Bonito G."/>
            <person name="Cuomo C."/>
            <person name="Desiro A."/>
            <person name="Gervers K.A."/>
            <person name="Hundley H."/>
            <person name="Kuo A."/>
            <person name="LaButti K."/>
            <person name="Lang B.F."/>
            <person name="Lipzen A."/>
            <person name="O'Donnell K."/>
            <person name="Pangilinan J."/>
            <person name="Reynolds N."/>
            <person name="Sandor L."/>
            <person name="Smith M.W."/>
            <person name="Tsang A."/>
            <person name="Grigoriev I.V."/>
            <person name="Stajich J.E."/>
            <person name="Spatafora J.W."/>
        </authorList>
    </citation>
    <scope>NUCLEOTIDE SEQUENCE</scope>
    <source>
        <strain evidence="1">RSA 2281</strain>
    </source>
</reference>
<proteinExistence type="predicted"/>
<reference evidence="1" key="1">
    <citation type="journal article" date="2022" name="IScience">
        <title>Evolution of zygomycete secretomes and the origins of terrestrial fungal ecologies.</title>
        <authorList>
            <person name="Chang Y."/>
            <person name="Wang Y."/>
            <person name="Mondo S."/>
            <person name="Ahrendt S."/>
            <person name="Andreopoulos W."/>
            <person name="Barry K."/>
            <person name="Beard J."/>
            <person name="Benny G.L."/>
            <person name="Blankenship S."/>
            <person name="Bonito G."/>
            <person name="Cuomo C."/>
            <person name="Desiro A."/>
            <person name="Gervers K.A."/>
            <person name="Hundley H."/>
            <person name="Kuo A."/>
            <person name="LaButti K."/>
            <person name="Lang B.F."/>
            <person name="Lipzen A."/>
            <person name="O'Donnell K."/>
            <person name="Pangilinan J."/>
            <person name="Reynolds N."/>
            <person name="Sandor L."/>
            <person name="Smith M.E."/>
            <person name="Tsang A."/>
            <person name="Grigoriev I.V."/>
            <person name="Stajich J.E."/>
            <person name="Spatafora J.W."/>
        </authorList>
    </citation>
    <scope>NUCLEOTIDE SEQUENCE</scope>
    <source>
        <strain evidence="1">RSA 2281</strain>
    </source>
</reference>
<comment type="caution">
    <text evidence="1">The sequence shown here is derived from an EMBL/GenBank/DDBJ whole genome shotgun (WGS) entry which is preliminary data.</text>
</comment>
<name>A0AAD5K858_9FUNG</name>
<organism evidence="1 2">
    <name type="scientific">Phascolomyces articulosus</name>
    <dbReference type="NCBI Taxonomy" id="60185"/>
    <lineage>
        <taxon>Eukaryota</taxon>
        <taxon>Fungi</taxon>
        <taxon>Fungi incertae sedis</taxon>
        <taxon>Mucoromycota</taxon>
        <taxon>Mucoromycotina</taxon>
        <taxon>Mucoromycetes</taxon>
        <taxon>Mucorales</taxon>
        <taxon>Lichtheimiaceae</taxon>
        <taxon>Phascolomyces</taxon>
    </lineage>
</organism>
<evidence type="ECO:0000313" key="1">
    <source>
        <dbReference type="EMBL" id="KAI9274295.1"/>
    </source>
</evidence>
<evidence type="ECO:0000313" key="2">
    <source>
        <dbReference type="Proteomes" id="UP001209540"/>
    </source>
</evidence>
<gene>
    <name evidence="1" type="ORF">BDA99DRAFT_234417</name>
</gene>
<dbReference type="Proteomes" id="UP001209540">
    <property type="component" value="Unassembled WGS sequence"/>
</dbReference>
<keyword evidence="2" id="KW-1185">Reference proteome</keyword>
<dbReference type="AlphaFoldDB" id="A0AAD5K858"/>
<sequence>MYTEQGYRQNLWPRIFILLFKNSDVRIKIDESVPLSSTSNEEDLYLNQKNIVGFKIDGRLLVDGTKQEYDNLPIEVAKDEEDKKIINDMGKLIREGKDILDQLHNNIQKNEDGEVLCFIIQVAGANCMYVALPWTDFLYSN</sequence>
<protein>
    <submittedName>
        <fullName evidence="1">Uncharacterized protein</fullName>
    </submittedName>
</protein>